<dbReference type="GO" id="GO:0016301">
    <property type="term" value="F:kinase activity"/>
    <property type="evidence" value="ECO:0007669"/>
    <property type="project" value="UniProtKB-KW"/>
</dbReference>
<dbReference type="InterPro" id="IPR015943">
    <property type="entry name" value="WD40/YVTN_repeat-like_dom_sf"/>
</dbReference>
<evidence type="ECO:0000259" key="11">
    <source>
        <dbReference type="Pfam" id="PF23878"/>
    </source>
</evidence>
<gene>
    <name evidence="14" type="ORF">FOMPIDRAFT_101369</name>
</gene>
<dbReference type="PANTHER" id="PTHR12747">
    <property type="entry name" value="ELONGATOR COMPLEX PROTEIN 1"/>
    <property type="match status" value="1"/>
</dbReference>
<dbReference type="UniPathway" id="UPA00988"/>
<evidence type="ECO:0000256" key="6">
    <source>
        <dbReference type="PIRNR" id="PIRNR017233"/>
    </source>
</evidence>
<dbReference type="InterPro" id="IPR056166">
    <property type="entry name" value="TPR_ELP1"/>
</dbReference>
<evidence type="ECO:0000259" key="9">
    <source>
        <dbReference type="Pfam" id="PF04762"/>
    </source>
</evidence>
<dbReference type="InterPro" id="IPR006849">
    <property type="entry name" value="Elp1"/>
</dbReference>
<dbReference type="EMBL" id="KE504252">
    <property type="protein sequence ID" value="EPS93879.1"/>
    <property type="molecule type" value="Genomic_DNA"/>
</dbReference>
<evidence type="ECO:0000256" key="7">
    <source>
        <dbReference type="SAM" id="Coils"/>
    </source>
</evidence>
<reference evidence="14 15" key="1">
    <citation type="journal article" date="2012" name="Science">
        <title>The Paleozoic origin of enzymatic lignin decomposition reconstructed from 31 fungal genomes.</title>
        <authorList>
            <person name="Floudas D."/>
            <person name="Binder M."/>
            <person name="Riley R."/>
            <person name="Barry K."/>
            <person name="Blanchette R.A."/>
            <person name="Henrissat B."/>
            <person name="Martinez A.T."/>
            <person name="Otillar R."/>
            <person name="Spatafora J.W."/>
            <person name="Yadav J.S."/>
            <person name="Aerts A."/>
            <person name="Benoit I."/>
            <person name="Boyd A."/>
            <person name="Carlson A."/>
            <person name="Copeland A."/>
            <person name="Coutinho P.M."/>
            <person name="de Vries R.P."/>
            <person name="Ferreira P."/>
            <person name="Findley K."/>
            <person name="Foster B."/>
            <person name="Gaskell J."/>
            <person name="Glotzer D."/>
            <person name="Gorecki P."/>
            <person name="Heitman J."/>
            <person name="Hesse C."/>
            <person name="Hori C."/>
            <person name="Igarashi K."/>
            <person name="Jurgens J.A."/>
            <person name="Kallen N."/>
            <person name="Kersten P."/>
            <person name="Kohler A."/>
            <person name="Kuees U."/>
            <person name="Kumar T.K.A."/>
            <person name="Kuo A."/>
            <person name="LaButti K."/>
            <person name="Larrondo L.F."/>
            <person name="Lindquist E."/>
            <person name="Ling A."/>
            <person name="Lombard V."/>
            <person name="Lucas S."/>
            <person name="Lundell T."/>
            <person name="Martin R."/>
            <person name="McLaughlin D.J."/>
            <person name="Morgenstern I."/>
            <person name="Morin E."/>
            <person name="Murat C."/>
            <person name="Nagy L.G."/>
            <person name="Nolan M."/>
            <person name="Ohm R.A."/>
            <person name="Patyshakuliyeva A."/>
            <person name="Rokas A."/>
            <person name="Ruiz-Duenas F.J."/>
            <person name="Sabat G."/>
            <person name="Salamov A."/>
            <person name="Samejima M."/>
            <person name="Schmutz J."/>
            <person name="Slot J.C."/>
            <person name="St John F."/>
            <person name="Stenlid J."/>
            <person name="Sun H."/>
            <person name="Sun S."/>
            <person name="Syed K."/>
            <person name="Tsang A."/>
            <person name="Wiebenga A."/>
            <person name="Young D."/>
            <person name="Pisabarro A."/>
            <person name="Eastwood D.C."/>
            <person name="Martin F."/>
            <person name="Cullen D."/>
            <person name="Grigoriev I.V."/>
            <person name="Hibbett D.S."/>
        </authorList>
    </citation>
    <scope>NUCLEOTIDE SEQUENCE</scope>
    <source>
        <strain evidence="15">FP-58527</strain>
    </source>
</reference>
<dbReference type="GO" id="GO:0005634">
    <property type="term" value="C:nucleus"/>
    <property type="evidence" value="ECO:0007669"/>
    <property type="project" value="UniProtKB-SubCell"/>
</dbReference>
<dbReference type="GO" id="GO:0002926">
    <property type="term" value="P:tRNA wobble base 5-methoxycarbonylmethyl-2-thiouridinylation"/>
    <property type="evidence" value="ECO:0007669"/>
    <property type="project" value="TreeGrafter"/>
</dbReference>
<dbReference type="GO" id="GO:0005829">
    <property type="term" value="C:cytosol"/>
    <property type="evidence" value="ECO:0007669"/>
    <property type="project" value="TreeGrafter"/>
</dbReference>
<dbReference type="STRING" id="743788.S8F4J4"/>
<comment type="subcellular location">
    <subcellularLocation>
        <location evidence="6">Cytoplasm</location>
    </subcellularLocation>
    <subcellularLocation>
        <location evidence="6">Nucleus</location>
    </subcellularLocation>
</comment>
<proteinExistence type="inferred from homology"/>
<dbReference type="InParanoid" id="S8F4J4"/>
<comment type="similarity">
    <text evidence="2 6">Belongs to the ELP1/IKA1 family.</text>
</comment>
<dbReference type="Pfam" id="PF23936">
    <property type="entry name" value="HB_ELP1"/>
    <property type="match status" value="1"/>
</dbReference>
<dbReference type="InterPro" id="IPR056167">
    <property type="entry name" value="A-sol_ELP1"/>
</dbReference>
<keyword evidence="6" id="KW-0539">Nucleus</keyword>
<evidence type="ECO:0000256" key="3">
    <source>
        <dbReference type="ARBA" id="ARBA00022490"/>
    </source>
</evidence>
<feature type="region of interest" description="Disordered" evidence="8">
    <location>
        <begin position="1206"/>
        <end position="1234"/>
    </location>
</feature>
<dbReference type="Pfam" id="PF23925">
    <property type="entry name" value="A-sol_ELP1"/>
    <property type="match status" value="2"/>
</dbReference>
<name>S8F4J4_FOMSC</name>
<feature type="domain" description="ELP1 three-helical bundle" evidence="13">
    <location>
        <begin position="1134"/>
        <end position="1301"/>
    </location>
</feature>
<dbReference type="GO" id="GO:0033588">
    <property type="term" value="C:elongator holoenzyme complex"/>
    <property type="evidence" value="ECO:0007669"/>
    <property type="project" value="InterPro"/>
</dbReference>
<sequence>MRNLACWKNVPHSLSEQSVRRICSTEFDVDEDALLVAAERTSTEGGFELEIWTLANRDDQTPTIIATYSSPTPVSSNPWSAGSTRTGSDQELVHMKLLPDTRTVVLITRSGDLLTFSLEDTDPHFEVVGSVEAGITAASWSPDDSLLVLATGDEKLILMTSTFDVLTESPLHPDDFGEDAPIALGWGDKKTQFHGSLGKSAAQAGLDLSTIGTSADDDSIPRISWRGDGAFFVVSAVSPATGENTRSRRMLRVYSREGALSSTAEPIAGLEHPLAWRPSGNLIAATQRFGPEDGLSKGSAGRHDLVFFERNGLRHGEFGLRELSDGKRLVAEPATSRKWGYRVKELGWSSDSNVLSIWIEGDHGDIVQLWTSGNYHWYLKQEIAAPHDPSGDPGRFTSVAWHPEDPLRLILTTQSQIFQRTYIWETCASRSTPPNDTGSVAAIDGAHILLTPFRSQNVPPPMSSHTLDLTDSALHPVSKPSCAVVPIHAALSSEQDVFALLWEYGRVEIYDLHTRIGPGRGKALEPEKLWTGDIGHEVKSDAVRSYTQVIVLCGRNATIEGEHKGHVRIAILGADIANSTPDVACVVTIRPDRQTDAFEVELPSRNGRLLSSGEQVVWQAPLGDIFDIPLEQQIPIPVLKCSFPEFSTTAVHVTVSRAGAEADLYIGLTPTGKLHVVKEEGSARTLANNANSFTVASGFLIYTTSAHIAHFAPLKSLVALCSSSPLDTELPDVPAWETRRVERGSRIVTAVPSNMSLVLQMPRGNLETINPRPLVMAVVRQDILRGEYGKAFAACRKHRIDLNIFVDQDHALFVRNLSQFVEQVDGVDYMNLFLTSIGQGELPAETVSELCDGIRIELERRDLKRYISSILTAHVVKRPPDHEAALTLLLRLKESEPQLVEEAVKYIIFLVDADKLFDIALGMYDFSLVLMIAQHAQRDPREYLPFLRELRAFDPHYQRFRIDDHLKRHEKALRSLSEAGPERFEEAMSYVERHQLYDSALTIWTSTDKYKEVLSIYGDWLFERRDFRAAAFVFREASKPMKAMIAHEKALDWQELFELAVRENLTHDELSSMAYRVAEDLAAKKRHMDAARVLLDYTGYVREGVKALVEGSHFSEARRIIALRSCPELLVDVVHPGALECRAQIAEDMHEMREQLRKQVARLHELRVRKVEEPDAFYGVEDANLHDVDVMTDISMAPTAFTRYTQAPSSVSRTTSKRSSRSKRKLERKVGSGRKGTVDEEEYLLKSVTKLANRFNGTQAGAANLLPHLLQFTEEHQREAHVLQAELEVFEKELHAAVEEIWAKPVSEGDATPEAPPDGWAARMLEHEKQRQANPLEKVTKPELAKQEWRLRLPIA</sequence>
<feature type="region of interest" description="Disordered" evidence="8">
    <location>
        <begin position="67"/>
        <end position="86"/>
    </location>
</feature>
<dbReference type="InterPro" id="IPR056169">
    <property type="entry name" value="HB_ELP1"/>
</dbReference>
<dbReference type="PANTHER" id="PTHR12747:SF0">
    <property type="entry name" value="ELONGATOR COMPLEX PROTEIN 1"/>
    <property type="match status" value="1"/>
</dbReference>
<evidence type="ECO:0000259" key="13">
    <source>
        <dbReference type="Pfam" id="PF23936"/>
    </source>
</evidence>
<evidence type="ECO:0000256" key="1">
    <source>
        <dbReference type="ARBA" id="ARBA00005043"/>
    </source>
</evidence>
<keyword evidence="4" id="KW-0819">tRNA processing</keyword>
<evidence type="ECO:0000256" key="4">
    <source>
        <dbReference type="ARBA" id="ARBA00022694"/>
    </source>
</evidence>
<evidence type="ECO:0000259" key="10">
    <source>
        <dbReference type="Pfam" id="PF23797"/>
    </source>
</evidence>
<dbReference type="Pfam" id="PF23797">
    <property type="entry name" value="Beta-prop_ELP1_2nd"/>
    <property type="match status" value="1"/>
</dbReference>
<evidence type="ECO:0000256" key="2">
    <source>
        <dbReference type="ARBA" id="ARBA00006086"/>
    </source>
</evidence>
<dbReference type="InterPro" id="IPR056164">
    <property type="entry name" value="Beta-prop_ELP1_1st"/>
</dbReference>
<evidence type="ECO:0000256" key="5">
    <source>
        <dbReference type="ARBA" id="ARBA00029535"/>
    </source>
</evidence>
<comment type="pathway">
    <text evidence="1">tRNA modification; 5-methoxycarbonylmethyl-2-thiouridine-tRNA biosynthesis.</text>
</comment>
<keyword evidence="3 6" id="KW-0963">Cytoplasm</keyword>
<feature type="domain" description="ELP1 N-terminal second beta-propeller" evidence="10">
    <location>
        <begin position="443"/>
        <end position="748"/>
    </location>
</feature>
<dbReference type="SUPFAM" id="SSF69322">
    <property type="entry name" value="Tricorn protease domain 2"/>
    <property type="match status" value="1"/>
</dbReference>
<feature type="domain" description="ELP1 TPR" evidence="11">
    <location>
        <begin position="957"/>
        <end position="1119"/>
    </location>
</feature>
<dbReference type="PIRSF" id="PIRSF017233">
    <property type="entry name" value="IKAP"/>
    <property type="match status" value="1"/>
</dbReference>
<dbReference type="Proteomes" id="UP000015241">
    <property type="component" value="Unassembled WGS sequence"/>
</dbReference>
<evidence type="ECO:0000313" key="15">
    <source>
        <dbReference type="Proteomes" id="UP000015241"/>
    </source>
</evidence>
<accession>S8F4J4</accession>
<feature type="compositionally biased region" description="Basic residues" evidence="8">
    <location>
        <begin position="1215"/>
        <end position="1227"/>
    </location>
</feature>
<dbReference type="HOGENOM" id="CLU_001477_0_0_1"/>
<evidence type="ECO:0000259" key="12">
    <source>
        <dbReference type="Pfam" id="PF23925"/>
    </source>
</evidence>
<dbReference type="GO" id="GO:0000049">
    <property type="term" value="F:tRNA binding"/>
    <property type="evidence" value="ECO:0007669"/>
    <property type="project" value="TreeGrafter"/>
</dbReference>
<dbReference type="Gene3D" id="2.130.10.10">
    <property type="entry name" value="YVTN repeat-like/Quinoprotein amine dehydrogenase"/>
    <property type="match status" value="1"/>
</dbReference>
<organism evidence="14 15">
    <name type="scientific">Fomitopsis schrenkii</name>
    <name type="common">Brown rot fungus</name>
    <dbReference type="NCBI Taxonomy" id="2126942"/>
    <lineage>
        <taxon>Eukaryota</taxon>
        <taxon>Fungi</taxon>
        <taxon>Dikarya</taxon>
        <taxon>Basidiomycota</taxon>
        <taxon>Agaricomycotina</taxon>
        <taxon>Agaricomycetes</taxon>
        <taxon>Polyporales</taxon>
        <taxon>Fomitopsis</taxon>
    </lineage>
</organism>
<dbReference type="FunCoup" id="S8F4J4">
    <property type="interactions" value="483"/>
</dbReference>
<dbReference type="OrthoDB" id="40048at2759"/>
<evidence type="ECO:0000256" key="8">
    <source>
        <dbReference type="SAM" id="MobiDB-lite"/>
    </source>
</evidence>
<evidence type="ECO:0000313" key="14">
    <source>
        <dbReference type="EMBL" id="EPS93879.1"/>
    </source>
</evidence>
<dbReference type="eggNOG" id="KOG1920">
    <property type="taxonomic scope" value="Eukaryota"/>
</dbReference>
<keyword evidence="14" id="KW-0418">Kinase</keyword>
<feature type="coiled-coil region" evidence="7">
    <location>
        <begin position="1273"/>
        <end position="1300"/>
    </location>
</feature>
<keyword evidence="14" id="KW-0808">Transferase</keyword>
<feature type="domain" description="ELP1 alpha-solenoid" evidence="12">
    <location>
        <begin position="845"/>
        <end position="950"/>
    </location>
</feature>
<dbReference type="InterPro" id="IPR056165">
    <property type="entry name" value="Beta-prop_ELP1_2nd"/>
</dbReference>
<keyword evidence="15" id="KW-1185">Reference proteome</keyword>
<feature type="domain" description="ELP1 alpha-solenoid" evidence="12">
    <location>
        <begin position="772"/>
        <end position="839"/>
    </location>
</feature>
<protein>
    <recommendedName>
        <fullName evidence="5 6">Elongator complex protein 1</fullName>
    </recommendedName>
</protein>
<comment type="function">
    <text evidence="6">Component of the elongator complex which is required for multiple tRNA modifications, including mcm5U (5-methoxycarbonylmethyl uridine), mcm5s2U (5-methoxycarbonylmethyl-2-thiouridine), and ncm5U (5-carbamoylmethyl uridine). The elongator complex catalyzes formation of carboxymethyluridine in the wobble base at position 34 in tRNAs.</text>
</comment>
<dbReference type="Pfam" id="PF23878">
    <property type="entry name" value="TPR_ELP1"/>
    <property type="match status" value="1"/>
</dbReference>
<feature type="domain" description="ELP1 first N-terminal beta-propeller" evidence="9">
    <location>
        <begin position="1"/>
        <end position="404"/>
    </location>
</feature>
<dbReference type="Pfam" id="PF04762">
    <property type="entry name" value="Beta-prop_ELP1_1st"/>
    <property type="match status" value="1"/>
</dbReference>
<keyword evidence="7" id="KW-0175">Coiled coil</keyword>